<proteinExistence type="predicted"/>
<reference evidence="2" key="1">
    <citation type="journal article" date="2020" name="Stud. Mycol.">
        <title>101 Dothideomycetes genomes: a test case for predicting lifestyles and emergence of pathogens.</title>
        <authorList>
            <person name="Haridas S."/>
            <person name="Albert R."/>
            <person name="Binder M."/>
            <person name="Bloem J."/>
            <person name="Labutti K."/>
            <person name="Salamov A."/>
            <person name="Andreopoulos B."/>
            <person name="Baker S."/>
            <person name="Barry K."/>
            <person name="Bills G."/>
            <person name="Bluhm B."/>
            <person name="Cannon C."/>
            <person name="Castanera R."/>
            <person name="Culley D."/>
            <person name="Daum C."/>
            <person name="Ezra D."/>
            <person name="Gonzalez J."/>
            <person name="Henrissat B."/>
            <person name="Kuo A."/>
            <person name="Liang C."/>
            <person name="Lipzen A."/>
            <person name="Lutzoni F."/>
            <person name="Magnuson J."/>
            <person name="Mondo S."/>
            <person name="Nolan M."/>
            <person name="Ohm R."/>
            <person name="Pangilinan J."/>
            <person name="Park H.-J."/>
            <person name="Ramirez L."/>
            <person name="Alfaro M."/>
            <person name="Sun H."/>
            <person name="Tritt A."/>
            <person name="Yoshinaga Y."/>
            <person name="Zwiers L.-H."/>
            <person name="Turgeon B."/>
            <person name="Goodwin S."/>
            <person name="Spatafora J."/>
            <person name="Crous P."/>
            <person name="Grigoriev I."/>
        </authorList>
    </citation>
    <scope>NUCLEOTIDE SEQUENCE</scope>
    <source>
        <strain evidence="2">CBS 121739</strain>
    </source>
</reference>
<dbReference type="PANTHER" id="PTHR23204">
    <property type="entry name" value="CLEAVAGE AND POLYADENYLATION SPECIFIC FACTOR"/>
    <property type="match status" value="1"/>
</dbReference>
<feature type="region of interest" description="Disordered" evidence="1">
    <location>
        <begin position="198"/>
        <end position="258"/>
    </location>
</feature>
<dbReference type="InterPro" id="IPR034772">
    <property type="entry name" value="CPSF6/7"/>
</dbReference>
<evidence type="ECO:0000256" key="1">
    <source>
        <dbReference type="SAM" id="MobiDB-lite"/>
    </source>
</evidence>
<dbReference type="AlphaFoldDB" id="A0A6A6W4F8"/>
<feature type="compositionally biased region" description="Basic and acidic residues" evidence="1">
    <location>
        <begin position="103"/>
        <end position="113"/>
    </location>
</feature>
<dbReference type="GO" id="GO:0006397">
    <property type="term" value="P:mRNA processing"/>
    <property type="evidence" value="ECO:0007669"/>
    <property type="project" value="UniProtKB-KW"/>
</dbReference>
<sequence>MADEDQFDIDIYGDDGNQDYNQEGQADSAGPATDGETMTDTTQPDAPTNGASNENSHAKQDEGQQANTQSVSTATQQIASTGEGAGQNQVQLPKHAPIQQGTKRKEGADDRPMDPGATSALLIQELHWWSTEDDIRGWANQAECEDELKDITFNEHKVNGKSKGQVYVEMQTAQAATALKHKIESFGDGQQHVRKPIVTFNPPHINPYKTLPKDVPNRKDYKQDSRGGGNFGAGRGGFQNRGGFNNNRGNMNNNFQSRNFTPPMGMNQNFNNPMSFNNNMGAGNFGGNFNRGGMMGGGMRGGMQNNRGRGGMSGMTMGAGMNNMGGMGMNAMNMGGMPMGGGIGNNMMGGMGMGMGGGFGGNQGHFNPAFFSGGQQAGGDGQWNPHGNKRPRPE</sequence>
<evidence type="ECO:0008006" key="4">
    <source>
        <dbReference type="Google" id="ProtNLM"/>
    </source>
</evidence>
<feature type="compositionally biased region" description="Polar residues" evidence="1">
    <location>
        <begin position="36"/>
        <end position="55"/>
    </location>
</feature>
<name>A0A6A6W4F8_9PEZI</name>
<dbReference type="Proteomes" id="UP000799437">
    <property type="component" value="Unassembled WGS sequence"/>
</dbReference>
<dbReference type="GeneID" id="54485161"/>
<feature type="region of interest" description="Disordered" evidence="1">
    <location>
        <begin position="370"/>
        <end position="394"/>
    </location>
</feature>
<feature type="region of interest" description="Disordered" evidence="1">
    <location>
        <begin position="1"/>
        <end position="116"/>
    </location>
</feature>
<dbReference type="InterPro" id="IPR035979">
    <property type="entry name" value="RBD_domain_sf"/>
</dbReference>
<dbReference type="GO" id="GO:0003676">
    <property type="term" value="F:nucleic acid binding"/>
    <property type="evidence" value="ECO:0007669"/>
    <property type="project" value="InterPro"/>
</dbReference>
<dbReference type="InterPro" id="IPR012677">
    <property type="entry name" value="Nucleotide-bd_a/b_plait_sf"/>
</dbReference>
<dbReference type="GO" id="GO:0005634">
    <property type="term" value="C:nucleus"/>
    <property type="evidence" value="ECO:0007669"/>
    <property type="project" value="UniProtKB-SubCell"/>
</dbReference>
<dbReference type="Gene3D" id="3.30.70.330">
    <property type="match status" value="1"/>
</dbReference>
<feature type="compositionally biased region" description="Low complexity" evidence="1">
    <location>
        <begin position="241"/>
        <end position="258"/>
    </location>
</feature>
<protein>
    <recommendedName>
        <fullName evidence="4">RRM domain-containing protein</fullName>
    </recommendedName>
</protein>
<dbReference type="RefSeq" id="XP_033599954.1">
    <property type="nucleotide sequence ID" value="XM_033744107.1"/>
</dbReference>
<feature type="compositionally biased region" description="Acidic residues" evidence="1">
    <location>
        <begin position="1"/>
        <end position="17"/>
    </location>
</feature>
<accession>A0A6A6W4F8</accession>
<keyword evidence="3" id="KW-1185">Reference proteome</keyword>
<evidence type="ECO:0000313" key="2">
    <source>
        <dbReference type="EMBL" id="KAF2757503.1"/>
    </source>
</evidence>
<evidence type="ECO:0000313" key="3">
    <source>
        <dbReference type="Proteomes" id="UP000799437"/>
    </source>
</evidence>
<feature type="compositionally biased region" description="Gly residues" evidence="1">
    <location>
        <begin position="226"/>
        <end position="240"/>
    </location>
</feature>
<dbReference type="OrthoDB" id="10065185at2759"/>
<feature type="compositionally biased region" description="Polar residues" evidence="1">
    <location>
        <begin position="63"/>
        <end position="91"/>
    </location>
</feature>
<organism evidence="2 3">
    <name type="scientific">Pseudovirgaria hyperparasitica</name>
    <dbReference type="NCBI Taxonomy" id="470096"/>
    <lineage>
        <taxon>Eukaryota</taxon>
        <taxon>Fungi</taxon>
        <taxon>Dikarya</taxon>
        <taxon>Ascomycota</taxon>
        <taxon>Pezizomycotina</taxon>
        <taxon>Dothideomycetes</taxon>
        <taxon>Dothideomycetes incertae sedis</taxon>
        <taxon>Acrospermales</taxon>
        <taxon>Acrospermaceae</taxon>
        <taxon>Pseudovirgaria</taxon>
    </lineage>
</organism>
<dbReference type="EMBL" id="ML996573">
    <property type="protein sequence ID" value="KAF2757503.1"/>
    <property type="molecule type" value="Genomic_DNA"/>
</dbReference>
<dbReference type="SUPFAM" id="SSF54928">
    <property type="entry name" value="RNA-binding domain, RBD"/>
    <property type="match status" value="1"/>
</dbReference>
<gene>
    <name evidence="2" type="ORF">EJ05DRAFT_476756</name>
</gene>
<feature type="compositionally biased region" description="Basic and acidic residues" evidence="1">
    <location>
        <begin position="211"/>
        <end position="225"/>
    </location>
</feature>